<proteinExistence type="predicted"/>
<evidence type="ECO:0000256" key="9">
    <source>
        <dbReference type="SAM" id="Coils"/>
    </source>
</evidence>
<dbReference type="STRING" id="29139.ENSVURP00010011330"/>
<comment type="function">
    <text evidence="8">Plays a role in the organization of both preexisting and nascent microtubules in interphase cells. During mitosis, required for the organization and orientation of the mitotic spindle.</text>
</comment>
<organism evidence="10 11">
    <name type="scientific">Vombatus ursinus</name>
    <name type="common">Common wombat</name>
    <dbReference type="NCBI Taxonomy" id="29139"/>
    <lineage>
        <taxon>Eukaryota</taxon>
        <taxon>Metazoa</taxon>
        <taxon>Chordata</taxon>
        <taxon>Craniata</taxon>
        <taxon>Vertebrata</taxon>
        <taxon>Euteleostomi</taxon>
        <taxon>Mammalia</taxon>
        <taxon>Metatheria</taxon>
        <taxon>Diprotodontia</taxon>
        <taxon>Vombatidae</taxon>
        <taxon>Vombatus</taxon>
    </lineage>
</organism>
<evidence type="ECO:0000256" key="4">
    <source>
        <dbReference type="ARBA" id="ARBA00022490"/>
    </source>
</evidence>
<dbReference type="OrthoDB" id="2020926at2759"/>
<dbReference type="OMA" id="ACQQYLQ"/>
<sequence length="638" mass="74219">MASNLNQDANELLDWNMTSSQVNQDCLPTSSDHTESIIPLTSPTSIELLDLLITGSQQEEAEWESVNALLTKNGLKPVFLVKRTRGKNLGDLIIFDKQSSQSIRQTLKRLVDDSTRNQNMIHQLIEANQQLRDELQQEQIRALQEEKRANDLEQVMESVKSKIIELEEESVVMVSQQQNQVKEFQKDQKAEQAKYHQCEQKWMEQQKTLSCLQKEIHKLRKEEELRAATQKRVFNRLCKQATQTVVDKQLLILIDYYESKIRKIQKELRHCKEDTDMEEGGKEDFVDLDGTPHYKNLLMSFQNQLRDVKAKNDKLSCENQNLRKDLESRPSLHDLRLYKQQVKKLEKALKKNIKLQELIREDKSENLDNKYSEISKIESQRQALFDQKYFKILTRIDSIISNPRAPVVIYKQSKGPFQSYNKANSQECGFEHLPPTIEMWARQLTSLKDLHRSLEKLSEKLLPWHNVKQYDKNEGGIKVEDLLFIVDNILEEVEHKKKSDVPCPETLQAIVNHFQKLFDVTSVSGIYPRMNEVYTRLGEMNNAVRNIYEILELDNSSSLSVLVNTVGKLCKIINEDVGKHVQQVLGTQDIQSIINKLEEYDEFFPAFQAFIQDLLQILEVNNLDAIIPEVKKLKLITN</sequence>
<accession>A0A4X2KPL6</accession>
<keyword evidence="7" id="KW-0206">Cytoskeleton</keyword>
<comment type="subunit">
    <text evidence="2">Directly interacts with tubulin-gamma; this interaction determines centrosomal localization.</text>
</comment>
<evidence type="ECO:0000256" key="5">
    <source>
        <dbReference type="ARBA" id="ARBA00022803"/>
    </source>
</evidence>
<name>A0A4X2KPL6_VOMUR</name>
<reference evidence="10" key="3">
    <citation type="submission" date="2025-09" db="UniProtKB">
        <authorList>
            <consortium name="Ensembl"/>
        </authorList>
    </citation>
    <scope>IDENTIFICATION</scope>
</reference>
<keyword evidence="11" id="KW-1185">Reference proteome</keyword>
<gene>
    <name evidence="10" type="primary">CEP70</name>
</gene>
<dbReference type="GO" id="GO:0042802">
    <property type="term" value="F:identical protein binding"/>
    <property type="evidence" value="ECO:0007669"/>
    <property type="project" value="Ensembl"/>
</dbReference>
<dbReference type="AlphaFoldDB" id="A0A4X2KPL6"/>
<dbReference type="RefSeq" id="XP_027701120.1">
    <property type="nucleotide sequence ID" value="XM_027845319.1"/>
</dbReference>
<dbReference type="PANTHER" id="PTHR14594:SF1">
    <property type="entry name" value="CENTROSOMAL PROTEIN OF 70 KDA"/>
    <property type="match status" value="1"/>
</dbReference>
<evidence type="ECO:0000256" key="1">
    <source>
        <dbReference type="ARBA" id="ARBA00004300"/>
    </source>
</evidence>
<dbReference type="GO" id="GO:0070507">
    <property type="term" value="P:regulation of microtubule cytoskeleton organization"/>
    <property type="evidence" value="ECO:0007669"/>
    <property type="project" value="InterPro"/>
</dbReference>
<dbReference type="CTD" id="80321"/>
<reference evidence="10" key="2">
    <citation type="submission" date="2025-08" db="UniProtKB">
        <authorList>
            <consortium name="Ensembl"/>
        </authorList>
    </citation>
    <scope>IDENTIFICATION</scope>
</reference>
<feature type="coiled-coil region" evidence="9">
    <location>
        <begin position="117"/>
        <end position="201"/>
    </location>
</feature>
<dbReference type="GO" id="GO:0060271">
    <property type="term" value="P:cilium assembly"/>
    <property type="evidence" value="ECO:0007669"/>
    <property type="project" value="InterPro"/>
</dbReference>
<evidence type="ECO:0000256" key="6">
    <source>
        <dbReference type="ARBA" id="ARBA00023054"/>
    </source>
</evidence>
<protein>
    <recommendedName>
        <fullName evidence="3">Centrosomal protein of 70 kDa</fullName>
    </recommendedName>
</protein>
<dbReference type="Ensembl" id="ENSVURT00010012863.1">
    <property type="protein sequence ID" value="ENSVURP00010011330.1"/>
    <property type="gene ID" value="ENSVURG00010008751.1"/>
</dbReference>
<reference evidence="11" key="1">
    <citation type="submission" date="2018-12" db="EMBL/GenBank/DDBJ databases">
        <authorList>
            <person name="Yazar S."/>
        </authorList>
    </citation>
    <scope>NUCLEOTIDE SEQUENCE [LARGE SCALE GENOMIC DNA]</scope>
</reference>
<keyword evidence="5" id="KW-0802">TPR repeat</keyword>
<dbReference type="Proteomes" id="UP000314987">
    <property type="component" value="Unassembled WGS sequence"/>
</dbReference>
<feature type="coiled-coil region" evidence="9">
    <location>
        <begin position="298"/>
        <end position="365"/>
    </location>
</feature>
<evidence type="ECO:0000256" key="3">
    <source>
        <dbReference type="ARBA" id="ARBA00018408"/>
    </source>
</evidence>
<keyword evidence="4" id="KW-0963">Cytoplasm</keyword>
<dbReference type="GeneTree" id="ENSGT00390000009029"/>
<dbReference type="GO" id="GO:0043015">
    <property type="term" value="F:gamma-tubulin binding"/>
    <property type="evidence" value="ECO:0007669"/>
    <property type="project" value="InterPro"/>
</dbReference>
<dbReference type="GO" id="GO:0005813">
    <property type="term" value="C:centrosome"/>
    <property type="evidence" value="ECO:0007669"/>
    <property type="project" value="UniProtKB-SubCell"/>
</dbReference>
<dbReference type="GeneID" id="114030487"/>
<keyword evidence="6 9" id="KW-0175">Coiled coil</keyword>
<evidence type="ECO:0000313" key="11">
    <source>
        <dbReference type="Proteomes" id="UP000314987"/>
    </source>
</evidence>
<evidence type="ECO:0000256" key="8">
    <source>
        <dbReference type="ARBA" id="ARBA00025273"/>
    </source>
</evidence>
<evidence type="ECO:0000313" key="10">
    <source>
        <dbReference type="Ensembl" id="ENSVURP00010011330.1"/>
    </source>
</evidence>
<dbReference type="PANTHER" id="PTHR14594">
    <property type="entry name" value="CENTROSOMAL PROTEIN OF 70 KDA"/>
    <property type="match status" value="1"/>
</dbReference>
<evidence type="ECO:0000256" key="7">
    <source>
        <dbReference type="ARBA" id="ARBA00023212"/>
    </source>
</evidence>
<dbReference type="InterPro" id="IPR037692">
    <property type="entry name" value="CEP70"/>
</dbReference>
<comment type="subcellular location">
    <subcellularLocation>
        <location evidence="1">Cytoplasm</location>
        <location evidence="1">Cytoskeleton</location>
        <location evidence="1">Microtubule organizing center</location>
        <location evidence="1">Centrosome</location>
    </subcellularLocation>
</comment>
<evidence type="ECO:0000256" key="2">
    <source>
        <dbReference type="ARBA" id="ARBA00011832"/>
    </source>
</evidence>